<organism evidence="1 2">
    <name type="scientific">Lacticaseibacillus thailandensis DSM 22698 = JCM 13996</name>
    <dbReference type="NCBI Taxonomy" id="1423810"/>
    <lineage>
        <taxon>Bacteria</taxon>
        <taxon>Bacillati</taxon>
        <taxon>Bacillota</taxon>
        <taxon>Bacilli</taxon>
        <taxon>Lactobacillales</taxon>
        <taxon>Lactobacillaceae</taxon>
        <taxon>Lacticaseibacillus</taxon>
    </lineage>
</organism>
<dbReference type="STRING" id="1423810.FD19_GL001079"/>
<keyword evidence="2" id="KW-1185">Reference proteome</keyword>
<comment type="caution">
    <text evidence="1">The sequence shown here is derived from an EMBL/GenBank/DDBJ whole genome shotgun (WGS) entry which is preliminary data.</text>
</comment>
<proteinExistence type="predicted"/>
<accession>A0A0R2C6S2</accession>
<gene>
    <name evidence="1" type="ORF">FD19_GL001079</name>
</gene>
<evidence type="ECO:0000313" key="2">
    <source>
        <dbReference type="Proteomes" id="UP000051789"/>
    </source>
</evidence>
<dbReference type="PATRIC" id="fig|1423810.4.peg.1108"/>
<sequence>MDFFGAYYSDEEIKQFRQAHKGERPFLDKLFFKENGEPEDSDSKTNFFGGFGGFSGAAFGRFGGAGFGFSTKERDAYLHDHLSDDEFKEFTDAHEGAPGFGHFFGRSDKDSSK</sequence>
<name>A0A0R2C6S2_9LACO</name>
<dbReference type="EMBL" id="AYZK01000002">
    <property type="protein sequence ID" value="KRM87567.1"/>
    <property type="molecule type" value="Genomic_DNA"/>
</dbReference>
<reference evidence="1 2" key="1">
    <citation type="journal article" date="2015" name="Genome Announc.">
        <title>Expanding the biotechnology potential of lactobacilli through comparative genomics of 213 strains and associated genera.</title>
        <authorList>
            <person name="Sun Z."/>
            <person name="Harris H.M."/>
            <person name="McCann A."/>
            <person name="Guo C."/>
            <person name="Argimon S."/>
            <person name="Zhang W."/>
            <person name="Yang X."/>
            <person name="Jeffery I.B."/>
            <person name="Cooney J.C."/>
            <person name="Kagawa T.F."/>
            <person name="Liu W."/>
            <person name="Song Y."/>
            <person name="Salvetti E."/>
            <person name="Wrobel A."/>
            <person name="Rasinkangas P."/>
            <person name="Parkhill J."/>
            <person name="Rea M.C."/>
            <person name="O'Sullivan O."/>
            <person name="Ritari J."/>
            <person name="Douillard F.P."/>
            <person name="Paul Ross R."/>
            <person name="Yang R."/>
            <person name="Briner A.E."/>
            <person name="Felis G.E."/>
            <person name="de Vos W.M."/>
            <person name="Barrangou R."/>
            <person name="Klaenhammer T.R."/>
            <person name="Caufield P.W."/>
            <person name="Cui Y."/>
            <person name="Zhang H."/>
            <person name="O'Toole P.W."/>
        </authorList>
    </citation>
    <scope>NUCLEOTIDE SEQUENCE [LARGE SCALE GENOMIC DNA]</scope>
    <source>
        <strain evidence="1 2">DSM 22698</strain>
    </source>
</reference>
<dbReference type="AlphaFoldDB" id="A0A0R2C6S2"/>
<dbReference type="Proteomes" id="UP000051789">
    <property type="component" value="Unassembled WGS sequence"/>
</dbReference>
<protein>
    <submittedName>
        <fullName evidence="1">Uncharacterized protein</fullName>
    </submittedName>
</protein>
<dbReference type="RefSeq" id="WP_056969249.1">
    <property type="nucleotide sequence ID" value="NZ_AYZK01000002.1"/>
</dbReference>
<evidence type="ECO:0000313" key="1">
    <source>
        <dbReference type="EMBL" id="KRM87567.1"/>
    </source>
</evidence>